<keyword evidence="3" id="KW-1185">Reference proteome</keyword>
<sequence length="100" mass="10363">MARRRPGTGTPSAKEPDPDPAVKIVASEGFAGDDQSTSQFAADGQVQVGPVLGYFRRHYNLVLAGGSAMRRMTRPWCGADAAGAAAILKFSAPFTGALPA</sequence>
<accession>A0AAD7BIU7</accession>
<dbReference type="Proteomes" id="UP001221142">
    <property type="component" value="Unassembled WGS sequence"/>
</dbReference>
<feature type="region of interest" description="Disordered" evidence="1">
    <location>
        <begin position="1"/>
        <end position="20"/>
    </location>
</feature>
<reference evidence="2" key="1">
    <citation type="submission" date="2023-03" db="EMBL/GenBank/DDBJ databases">
        <title>Massive genome expansion in bonnet fungi (Mycena s.s.) driven by repeated elements and novel gene families across ecological guilds.</title>
        <authorList>
            <consortium name="Lawrence Berkeley National Laboratory"/>
            <person name="Harder C.B."/>
            <person name="Miyauchi S."/>
            <person name="Viragh M."/>
            <person name="Kuo A."/>
            <person name="Thoen E."/>
            <person name="Andreopoulos B."/>
            <person name="Lu D."/>
            <person name="Skrede I."/>
            <person name="Drula E."/>
            <person name="Henrissat B."/>
            <person name="Morin E."/>
            <person name="Kohler A."/>
            <person name="Barry K."/>
            <person name="LaButti K."/>
            <person name="Morin E."/>
            <person name="Salamov A."/>
            <person name="Lipzen A."/>
            <person name="Mereny Z."/>
            <person name="Hegedus B."/>
            <person name="Baldrian P."/>
            <person name="Stursova M."/>
            <person name="Weitz H."/>
            <person name="Taylor A."/>
            <person name="Grigoriev I.V."/>
            <person name="Nagy L.G."/>
            <person name="Martin F."/>
            <person name="Kauserud H."/>
        </authorList>
    </citation>
    <scope>NUCLEOTIDE SEQUENCE</scope>
    <source>
        <strain evidence="2">9284</strain>
    </source>
</reference>
<organism evidence="2 3">
    <name type="scientific">Roridomyces roridus</name>
    <dbReference type="NCBI Taxonomy" id="1738132"/>
    <lineage>
        <taxon>Eukaryota</taxon>
        <taxon>Fungi</taxon>
        <taxon>Dikarya</taxon>
        <taxon>Basidiomycota</taxon>
        <taxon>Agaricomycotina</taxon>
        <taxon>Agaricomycetes</taxon>
        <taxon>Agaricomycetidae</taxon>
        <taxon>Agaricales</taxon>
        <taxon>Marasmiineae</taxon>
        <taxon>Mycenaceae</taxon>
        <taxon>Roridomyces</taxon>
    </lineage>
</organism>
<gene>
    <name evidence="2" type="ORF">FB45DRAFT_870568</name>
</gene>
<evidence type="ECO:0000313" key="2">
    <source>
        <dbReference type="EMBL" id="KAJ7622366.1"/>
    </source>
</evidence>
<protein>
    <submittedName>
        <fullName evidence="2">Uncharacterized protein</fullName>
    </submittedName>
</protein>
<dbReference type="AlphaFoldDB" id="A0AAD7BIU7"/>
<comment type="caution">
    <text evidence="2">The sequence shown here is derived from an EMBL/GenBank/DDBJ whole genome shotgun (WGS) entry which is preliminary data.</text>
</comment>
<evidence type="ECO:0000313" key="3">
    <source>
        <dbReference type="Proteomes" id="UP001221142"/>
    </source>
</evidence>
<proteinExistence type="predicted"/>
<dbReference type="EMBL" id="JARKIF010000015">
    <property type="protein sequence ID" value="KAJ7622366.1"/>
    <property type="molecule type" value="Genomic_DNA"/>
</dbReference>
<evidence type="ECO:0000256" key="1">
    <source>
        <dbReference type="SAM" id="MobiDB-lite"/>
    </source>
</evidence>
<name>A0AAD7BIU7_9AGAR</name>